<dbReference type="InterPro" id="IPR051451">
    <property type="entry name" value="PhoH2-like"/>
</dbReference>
<evidence type="ECO:0000256" key="2">
    <source>
        <dbReference type="ARBA" id="ARBA00022840"/>
    </source>
</evidence>
<dbReference type="Gene3D" id="3.40.50.1010">
    <property type="entry name" value="5'-nuclease"/>
    <property type="match status" value="1"/>
</dbReference>
<dbReference type="EMBL" id="MFFM01000041">
    <property type="protein sequence ID" value="OGF09394.1"/>
    <property type="molecule type" value="Genomic_DNA"/>
</dbReference>
<dbReference type="PANTHER" id="PTHR30473:SF2">
    <property type="entry name" value="PIN DOMAIN-CONTAINING PROTEIN"/>
    <property type="match status" value="1"/>
</dbReference>
<keyword evidence="2" id="KW-0067">ATP-binding</keyword>
<dbReference type="SMART" id="SM00670">
    <property type="entry name" value="PINc"/>
    <property type="match status" value="1"/>
</dbReference>
<dbReference type="CDD" id="cd09883">
    <property type="entry name" value="PIN_VapC_PhoHL-ATPase"/>
    <property type="match status" value="1"/>
</dbReference>
<dbReference type="SUPFAM" id="SSF52540">
    <property type="entry name" value="P-loop containing nucleoside triphosphate hydrolases"/>
    <property type="match status" value="1"/>
</dbReference>
<comment type="similarity">
    <text evidence="3">In the N-terminal section; belongs to the PINc/VapC protein family.</text>
</comment>
<evidence type="ECO:0000313" key="6">
    <source>
        <dbReference type="Proteomes" id="UP000177230"/>
    </source>
</evidence>
<dbReference type="FunFam" id="3.40.50.300:FF:000013">
    <property type="entry name" value="PhoH family ATPase"/>
    <property type="match status" value="1"/>
</dbReference>
<dbReference type="InterPro" id="IPR002716">
    <property type="entry name" value="PIN_dom"/>
</dbReference>
<comment type="caution">
    <text evidence="5">The sequence shown here is derived from an EMBL/GenBank/DDBJ whole genome shotgun (WGS) entry which is preliminary data.</text>
</comment>
<name>A0A1F5R4K4_9BACT</name>
<dbReference type="PANTHER" id="PTHR30473">
    <property type="entry name" value="PROTEIN PHOH"/>
    <property type="match status" value="1"/>
</dbReference>
<dbReference type="InterPro" id="IPR029060">
    <property type="entry name" value="PIN-like_dom_sf"/>
</dbReference>
<evidence type="ECO:0000259" key="4">
    <source>
        <dbReference type="SMART" id="SM00670"/>
    </source>
</evidence>
<sequence>MKAVKKKLFVLDTNVILYDHTCINHFEEHDIVIPIVVLEELDKFKKGSDLINFEAREFIRELDKLAGDQLFTKGVSLGKGKGRLYVEVEDPHSELIYHAFAANKADHRILALADQFCKTLKGRPVIIVSKDINLRMKAKSLGIPAEDYETGKIQHVDKLYAGAQVMEDLEKSIINKFYEEPYSVALDILPKMSPPSPNQYFIFKNNSSSVLCRFNAEKKAMERVVKRQAYGIEPRNAEQTITLDALMQPEIQLVAITGKAGTGKTLLALAAALEQRRQFHQIYLARPVVPLANRDIGFLPGDIKSKIDPYMEPLWDNLAVIKHRFSPESKEHNKINDMIQNEKLVISALAFIRGRSLSNIFFIVDEAQNLTPLEVKTIITRAGEGAKIIFTGDIYQIDSPYLDSQSNGLTYLVDRMKGQQVFAHVNLLKGERSHLAELASDLL</sequence>
<dbReference type="Gene3D" id="3.40.50.300">
    <property type="entry name" value="P-loop containing nucleotide triphosphate hydrolases"/>
    <property type="match status" value="1"/>
</dbReference>
<dbReference type="Pfam" id="PF13638">
    <property type="entry name" value="PIN_4"/>
    <property type="match status" value="1"/>
</dbReference>
<dbReference type="InterPro" id="IPR003714">
    <property type="entry name" value="PhoH"/>
</dbReference>
<keyword evidence="1" id="KW-0547">Nucleotide-binding</keyword>
<dbReference type="GO" id="GO:0005524">
    <property type="term" value="F:ATP binding"/>
    <property type="evidence" value="ECO:0007669"/>
    <property type="project" value="UniProtKB-KW"/>
</dbReference>
<dbReference type="GO" id="GO:0005829">
    <property type="term" value="C:cytosol"/>
    <property type="evidence" value="ECO:0007669"/>
    <property type="project" value="TreeGrafter"/>
</dbReference>
<evidence type="ECO:0000256" key="3">
    <source>
        <dbReference type="ARBA" id="ARBA00046345"/>
    </source>
</evidence>
<dbReference type="Proteomes" id="UP000177230">
    <property type="component" value="Unassembled WGS sequence"/>
</dbReference>
<evidence type="ECO:0000313" key="5">
    <source>
        <dbReference type="EMBL" id="OGF09394.1"/>
    </source>
</evidence>
<evidence type="ECO:0000256" key="1">
    <source>
        <dbReference type="ARBA" id="ARBA00022741"/>
    </source>
</evidence>
<organism evidence="5 6">
    <name type="scientific">Candidatus Edwardsbacteria bacterium GWF2_54_11</name>
    <dbReference type="NCBI Taxonomy" id="1817851"/>
    <lineage>
        <taxon>Bacteria</taxon>
        <taxon>Candidatus Edwardsiibacteriota</taxon>
    </lineage>
</organism>
<protein>
    <submittedName>
        <fullName evidence="5">Phosphate starvation-inducible protein PhoH</fullName>
    </submittedName>
</protein>
<reference evidence="5 6" key="1">
    <citation type="journal article" date="2016" name="Nat. Commun.">
        <title>Thousands of microbial genomes shed light on interconnected biogeochemical processes in an aquifer system.</title>
        <authorList>
            <person name="Anantharaman K."/>
            <person name="Brown C.T."/>
            <person name="Hug L.A."/>
            <person name="Sharon I."/>
            <person name="Castelle C.J."/>
            <person name="Probst A.J."/>
            <person name="Thomas B.C."/>
            <person name="Singh A."/>
            <person name="Wilkins M.J."/>
            <person name="Karaoz U."/>
            <person name="Brodie E.L."/>
            <person name="Williams K.H."/>
            <person name="Hubbard S.S."/>
            <person name="Banfield J.F."/>
        </authorList>
    </citation>
    <scope>NUCLEOTIDE SEQUENCE [LARGE SCALE GENOMIC DNA]</scope>
</reference>
<proteinExistence type="inferred from homology"/>
<dbReference type="SUPFAM" id="SSF88723">
    <property type="entry name" value="PIN domain-like"/>
    <property type="match status" value="1"/>
</dbReference>
<dbReference type="Pfam" id="PF02562">
    <property type="entry name" value="PhoH"/>
    <property type="match status" value="1"/>
</dbReference>
<feature type="domain" description="PIN" evidence="4">
    <location>
        <begin position="7"/>
        <end position="136"/>
    </location>
</feature>
<gene>
    <name evidence="5" type="ORF">A2024_00430</name>
</gene>
<dbReference type="InterPro" id="IPR027417">
    <property type="entry name" value="P-loop_NTPase"/>
</dbReference>
<accession>A0A1F5R4K4</accession>
<dbReference type="AlphaFoldDB" id="A0A1F5R4K4"/>